<keyword evidence="1" id="KW-1133">Transmembrane helix</keyword>
<gene>
    <name evidence="2" type="ORF">DQ356_04925</name>
</gene>
<evidence type="ECO:0000256" key="1">
    <source>
        <dbReference type="SAM" id="Phobius"/>
    </source>
</evidence>
<comment type="caution">
    <text evidence="2">The sequence shown here is derived from an EMBL/GenBank/DDBJ whole genome shotgun (WGS) entry which is preliminary data.</text>
</comment>
<evidence type="ECO:0000313" key="3">
    <source>
        <dbReference type="Proteomes" id="UP000252172"/>
    </source>
</evidence>
<keyword evidence="1" id="KW-0812">Transmembrane</keyword>
<sequence length="65" mass="7655">MILDCKSTNYYTESQILWFILTIKIMGISIRSTEIAKKIKISIFRLNLIKSSNEKGNFDFIFIDF</sequence>
<reference evidence="2 3" key="1">
    <citation type="submission" date="2018-07" db="EMBL/GenBank/DDBJ databases">
        <title>Chryseobacterium lacus sp. nov., isolated from lake water.</title>
        <authorList>
            <person name="Li C.-M."/>
        </authorList>
    </citation>
    <scope>NUCLEOTIDE SEQUENCE [LARGE SCALE GENOMIC DNA]</scope>
    <source>
        <strain evidence="2 3">YLOS41</strain>
    </source>
</reference>
<feature type="transmembrane region" description="Helical" evidence="1">
    <location>
        <begin position="16"/>
        <end position="36"/>
    </location>
</feature>
<keyword evidence="1" id="KW-0472">Membrane</keyword>
<keyword evidence="3" id="KW-1185">Reference proteome</keyword>
<proteinExistence type="predicted"/>
<organism evidence="2 3">
    <name type="scientific">Chryseobacterium lacus</name>
    <dbReference type="NCBI Taxonomy" id="2058346"/>
    <lineage>
        <taxon>Bacteria</taxon>
        <taxon>Pseudomonadati</taxon>
        <taxon>Bacteroidota</taxon>
        <taxon>Flavobacteriia</taxon>
        <taxon>Flavobacteriales</taxon>
        <taxon>Weeksellaceae</taxon>
        <taxon>Chryseobacterium group</taxon>
        <taxon>Chryseobacterium</taxon>
    </lineage>
</organism>
<protein>
    <submittedName>
        <fullName evidence="2">Uncharacterized protein</fullName>
    </submittedName>
</protein>
<dbReference type="AlphaFoldDB" id="A0A368MZ67"/>
<dbReference type="Proteomes" id="UP000252172">
    <property type="component" value="Unassembled WGS sequence"/>
</dbReference>
<accession>A0A368MZ67</accession>
<dbReference type="EMBL" id="QPIE01000003">
    <property type="protein sequence ID" value="RCU43508.1"/>
    <property type="molecule type" value="Genomic_DNA"/>
</dbReference>
<evidence type="ECO:0000313" key="2">
    <source>
        <dbReference type="EMBL" id="RCU43508.1"/>
    </source>
</evidence>
<name>A0A368MZ67_9FLAO</name>